<dbReference type="PROSITE" id="PS50041">
    <property type="entry name" value="C_TYPE_LECTIN_2"/>
    <property type="match status" value="1"/>
</dbReference>
<evidence type="ECO:0000313" key="3">
    <source>
        <dbReference type="Proteomes" id="UP000218231"/>
    </source>
</evidence>
<evidence type="ECO:0000259" key="1">
    <source>
        <dbReference type="PROSITE" id="PS50041"/>
    </source>
</evidence>
<organism evidence="2 3">
    <name type="scientific">Diploscapter pachys</name>
    <dbReference type="NCBI Taxonomy" id="2018661"/>
    <lineage>
        <taxon>Eukaryota</taxon>
        <taxon>Metazoa</taxon>
        <taxon>Ecdysozoa</taxon>
        <taxon>Nematoda</taxon>
        <taxon>Chromadorea</taxon>
        <taxon>Rhabditida</taxon>
        <taxon>Rhabditina</taxon>
        <taxon>Rhabditomorpha</taxon>
        <taxon>Rhabditoidea</taxon>
        <taxon>Rhabditidae</taxon>
        <taxon>Diploscapter</taxon>
    </lineage>
</organism>
<protein>
    <recommendedName>
        <fullName evidence="1">C-type lectin domain-containing protein</fullName>
    </recommendedName>
</protein>
<accession>A0A2A2JC41</accession>
<comment type="caution">
    <text evidence="2">The sequence shown here is derived from an EMBL/GenBank/DDBJ whole genome shotgun (WGS) entry which is preliminary data.</text>
</comment>
<sequence>MFVYDSCFAQLTPGDNRDNSLAECVNLNPMAHLWFPTSGPQNDAVQLEFGRDYWLGIHEEPPPGSDNWVYDDGSPLVYTHWYMMGGQPDPGPGVGPETCVRLFYKLVDMELRSSRVVDGPGPTRIFRV</sequence>
<dbReference type="InterPro" id="IPR016187">
    <property type="entry name" value="CTDL_fold"/>
</dbReference>
<keyword evidence="3" id="KW-1185">Reference proteome</keyword>
<dbReference type="AlphaFoldDB" id="A0A2A2JC41"/>
<gene>
    <name evidence="2" type="ORF">WR25_24607</name>
</gene>
<evidence type="ECO:0000313" key="2">
    <source>
        <dbReference type="EMBL" id="PAV59184.1"/>
    </source>
</evidence>
<dbReference type="Gene3D" id="3.10.100.10">
    <property type="entry name" value="Mannose-Binding Protein A, subunit A"/>
    <property type="match status" value="1"/>
</dbReference>
<dbReference type="EMBL" id="LIAE01010542">
    <property type="protein sequence ID" value="PAV59184.1"/>
    <property type="molecule type" value="Genomic_DNA"/>
</dbReference>
<dbReference type="Proteomes" id="UP000218231">
    <property type="component" value="Unassembled WGS sequence"/>
</dbReference>
<proteinExistence type="predicted"/>
<feature type="domain" description="C-type lectin" evidence="1">
    <location>
        <begin position="3"/>
        <end position="102"/>
    </location>
</feature>
<dbReference type="SUPFAM" id="SSF56436">
    <property type="entry name" value="C-type lectin-like"/>
    <property type="match status" value="1"/>
</dbReference>
<name>A0A2A2JC41_9BILA</name>
<dbReference type="InterPro" id="IPR016186">
    <property type="entry name" value="C-type_lectin-like/link_sf"/>
</dbReference>
<reference evidence="2 3" key="1">
    <citation type="journal article" date="2017" name="Curr. Biol.">
        <title>Genome architecture and evolution of a unichromosomal asexual nematode.</title>
        <authorList>
            <person name="Fradin H."/>
            <person name="Zegar C."/>
            <person name="Gutwein M."/>
            <person name="Lucas J."/>
            <person name="Kovtun M."/>
            <person name="Corcoran D."/>
            <person name="Baugh L.R."/>
            <person name="Kiontke K."/>
            <person name="Gunsalus K."/>
            <person name="Fitch D.H."/>
            <person name="Piano F."/>
        </authorList>
    </citation>
    <scope>NUCLEOTIDE SEQUENCE [LARGE SCALE GENOMIC DNA]</scope>
    <source>
        <strain evidence="2">PF1309</strain>
    </source>
</reference>
<dbReference type="InterPro" id="IPR001304">
    <property type="entry name" value="C-type_lectin-like"/>
</dbReference>